<reference evidence="8" key="1">
    <citation type="journal article" date="2020" name="mSystems">
        <title>Genome- and Community-Level Interaction Insights into Carbon Utilization and Element Cycling Functions of Hydrothermarchaeota in Hydrothermal Sediment.</title>
        <authorList>
            <person name="Zhou Z."/>
            <person name="Liu Y."/>
            <person name="Xu W."/>
            <person name="Pan J."/>
            <person name="Luo Z.H."/>
            <person name="Li M."/>
        </authorList>
    </citation>
    <scope>NUCLEOTIDE SEQUENCE [LARGE SCALE GENOMIC DNA]</scope>
    <source>
        <strain evidence="8">SpSt-500</strain>
    </source>
</reference>
<proteinExistence type="inferred from homology"/>
<evidence type="ECO:0000256" key="5">
    <source>
        <dbReference type="ARBA" id="ARBA00023315"/>
    </source>
</evidence>
<dbReference type="Pfam" id="PF13480">
    <property type="entry name" value="Acetyltransf_6"/>
    <property type="match status" value="1"/>
</dbReference>
<keyword evidence="4" id="KW-0573">Peptidoglycan synthesis</keyword>
<keyword evidence="6" id="KW-0961">Cell wall biogenesis/degradation</keyword>
<dbReference type="GO" id="GO:0016755">
    <property type="term" value="F:aminoacyltransferase activity"/>
    <property type="evidence" value="ECO:0007669"/>
    <property type="project" value="InterPro"/>
</dbReference>
<dbReference type="PANTHER" id="PTHR36174:SF1">
    <property type="entry name" value="LIPID II:GLYCINE GLYCYLTRANSFERASE"/>
    <property type="match status" value="1"/>
</dbReference>
<dbReference type="InterPro" id="IPR050644">
    <property type="entry name" value="PG_Glycine_Bridge_Synth"/>
</dbReference>
<dbReference type="GO" id="GO:0071555">
    <property type="term" value="P:cell wall organization"/>
    <property type="evidence" value="ECO:0007669"/>
    <property type="project" value="UniProtKB-KW"/>
</dbReference>
<keyword evidence="5" id="KW-0012">Acyltransferase</keyword>
<sequence length="348" mass="41161">MLGILPLNKLKEWNDFVWHHQYGSIYHTSHWFEVIKKTYEIQPVIFADFNDDIKAGIPFFLHHSSLKNKRLISITSAQSCNPLVNNADELSELILFIKHYIKKNKISYFEIRTTNSFQFSIPKADRIVNDFFSYLINLNNDYDAIAKGFHKSCIIRPLKKVMANKVDIIDGSDSKSLKAFYHNYELMRKEHGLLPQPFNFFQNLVIYLAPLNNIEIKHAIYNDLIISSVINLKYKDRYTYEYGATNKNFISLHPSHLLINHSIKNAIDQEYKIFDFGRTDSSNEGLQNFKQRWGGEKEYFNYYYFYSDPIHLKHKENLIRSSAPKIISHLPFRIYHSLGQYIYKTVFR</sequence>
<dbReference type="AlphaFoldDB" id="A0A832DG73"/>
<keyword evidence="2 8" id="KW-0808">Transferase</keyword>
<dbReference type="PANTHER" id="PTHR36174">
    <property type="entry name" value="LIPID II:GLYCINE GLYCYLTRANSFERASE"/>
    <property type="match status" value="1"/>
</dbReference>
<organism evidence="8">
    <name type="scientific">Ignavibacterium album</name>
    <dbReference type="NCBI Taxonomy" id="591197"/>
    <lineage>
        <taxon>Bacteria</taxon>
        <taxon>Pseudomonadati</taxon>
        <taxon>Ignavibacteriota</taxon>
        <taxon>Ignavibacteria</taxon>
        <taxon>Ignavibacteriales</taxon>
        <taxon>Ignavibacteriaceae</taxon>
        <taxon>Ignavibacterium</taxon>
    </lineage>
</organism>
<protein>
    <submittedName>
        <fullName evidence="8">GNAT family N-acetyltransferase</fullName>
    </submittedName>
</protein>
<dbReference type="EMBL" id="DSVI01000007">
    <property type="protein sequence ID" value="HGT47608.1"/>
    <property type="molecule type" value="Genomic_DNA"/>
</dbReference>
<evidence type="ECO:0000256" key="4">
    <source>
        <dbReference type="ARBA" id="ARBA00022984"/>
    </source>
</evidence>
<feature type="domain" description="BioF2-like acetyltransferase" evidence="7">
    <location>
        <begin position="176"/>
        <end position="281"/>
    </location>
</feature>
<comment type="similarity">
    <text evidence="1">Belongs to the FemABX family.</text>
</comment>
<evidence type="ECO:0000259" key="7">
    <source>
        <dbReference type="Pfam" id="PF13480"/>
    </source>
</evidence>
<gene>
    <name evidence="8" type="ORF">ENS56_06210</name>
</gene>
<dbReference type="InterPro" id="IPR038740">
    <property type="entry name" value="BioF2-like_GNAT_dom"/>
</dbReference>
<dbReference type="GO" id="GO:0009252">
    <property type="term" value="P:peptidoglycan biosynthetic process"/>
    <property type="evidence" value="ECO:0007669"/>
    <property type="project" value="UniProtKB-KW"/>
</dbReference>
<name>A0A832DG73_9BACT</name>
<dbReference type="InterPro" id="IPR003447">
    <property type="entry name" value="FEMABX"/>
</dbReference>
<evidence type="ECO:0000256" key="6">
    <source>
        <dbReference type="ARBA" id="ARBA00023316"/>
    </source>
</evidence>
<dbReference type="PROSITE" id="PS51191">
    <property type="entry name" value="FEMABX"/>
    <property type="match status" value="1"/>
</dbReference>
<evidence type="ECO:0000256" key="2">
    <source>
        <dbReference type="ARBA" id="ARBA00022679"/>
    </source>
</evidence>
<keyword evidence="3" id="KW-0133">Cell shape</keyword>
<dbReference type="GO" id="GO:0008360">
    <property type="term" value="P:regulation of cell shape"/>
    <property type="evidence" value="ECO:0007669"/>
    <property type="project" value="UniProtKB-KW"/>
</dbReference>
<evidence type="ECO:0000256" key="3">
    <source>
        <dbReference type="ARBA" id="ARBA00022960"/>
    </source>
</evidence>
<dbReference type="Gene3D" id="3.40.630.30">
    <property type="match status" value="2"/>
</dbReference>
<evidence type="ECO:0000313" key="8">
    <source>
        <dbReference type="EMBL" id="HGT47608.1"/>
    </source>
</evidence>
<dbReference type="InterPro" id="IPR016181">
    <property type="entry name" value="Acyl_CoA_acyltransferase"/>
</dbReference>
<comment type="caution">
    <text evidence="8">The sequence shown here is derived from an EMBL/GenBank/DDBJ whole genome shotgun (WGS) entry which is preliminary data.</text>
</comment>
<accession>A0A832DG73</accession>
<evidence type="ECO:0000256" key="1">
    <source>
        <dbReference type="ARBA" id="ARBA00009943"/>
    </source>
</evidence>
<dbReference type="SUPFAM" id="SSF55729">
    <property type="entry name" value="Acyl-CoA N-acyltransferases (Nat)"/>
    <property type="match status" value="2"/>
</dbReference>